<dbReference type="RefSeq" id="WP_309263443.1">
    <property type="nucleotide sequence ID" value="NZ_JARUHG010000005.1"/>
</dbReference>
<feature type="signal peptide" evidence="1">
    <location>
        <begin position="1"/>
        <end position="24"/>
    </location>
</feature>
<gene>
    <name evidence="2" type="ORF">P8609_15285</name>
</gene>
<evidence type="ECO:0000256" key="1">
    <source>
        <dbReference type="SAM" id="SignalP"/>
    </source>
</evidence>
<dbReference type="SUPFAM" id="SSF74653">
    <property type="entry name" value="TolA/TonB C-terminal domain"/>
    <property type="match status" value="1"/>
</dbReference>
<organism evidence="2 3">
    <name type="scientific">Lysobacter arvi</name>
    <dbReference type="NCBI Taxonomy" id="3038776"/>
    <lineage>
        <taxon>Bacteria</taxon>
        <taxon>Pseudomonadati</taxon>
        <taxon>Pseudomonadota</taxon>
        <taxon>Gammaproteobacteria</taxon>
        <taxon>Lysobacterales</taxon>
        <taxon>Lysobacteraceae</taxon>
        <taxon>Lysobacter</taxon>
    </lineage>
</organism>
<feature type="chain" id="PRO_5045842609" evidence="1">
    <location>
        <begin position="25"/>
        <end position="284"/>
    </location>
</feature>
<name>A0ABU1CH88_9GAMM</name>
<keyword evidence="1" id="KW-0732">Signal</keyword>
<comment type="caution">
    <text evidence="2">The sequence shown here is derived from an EMBL/GenBank/DDBJ whole genome shotgun (WGS) entry which is preliminary data.</text>
</comment>
<proteinExistence type="predicted"/>
<sequence length="284" mass="30923">MNTWARRLGLAIALLAGAVGNAGAQTSRAEVRKQVEASMLITGTIDIDEKGNVTTYRIEQANVLPKAMLDVVDRRVRGWSFEPVLVDGKAKPARSPMQMRLVTKQEGPNYLLRISGVTFGRVEGEESLVRGKLRPPRYPEAAAYGGVGGTVYLVLQVGRDGAVQDVVAEQVNLRVVGSASEMATYRDLLARAATGTARKWLFNFPAQGEDADEPFISVRVPVDFIAPNAREEKAGEWHAYVPGPRQPIPWRDWNADLQSPDAIASGGIYRDRPGDLRLVSGTDG</sequence>
<evidence type="ECO:0000313" key="3">
    <source>
        <dbReference type="Proteomes" id="UP001233535"/>
    </source>
</evidence>
<dbReference type="Gene3D" id="3.30.1150.10">
    <property type="match status" value="1"/>
</dbReference>
<dbReference type="Proteomes" id="UP001233535">
    <property type="component" value="Unassembled WGS sequence"/>
</dbReference>
<dbReference type="EMBL" id="JARUHG010000005">
    <property type="protein sequence ID" value="MDR0184326.1"/>
    <property type="molecule type" value="Genomic_DNA"/>
</dbReference>
<accession>A0ABU1CH88</accession>
<protein>
    <submittedName>
        <fullName evidence="2">Protein tonB</fullName>
    </submittedName>
</protein>
<reference evidence="2 3" key="1">
    <citation type="submission" date="2023-04" db="EMBL/GenBank/DDBJ databases">
        <title>Lysobacter sp. strain UC isolated from soil sample.</title>
        <authorList>
            <person name="Choksket S."/>
            <person name="Harshvardhan F."/>
            <person name="Rana R."/>
            <person name="Patil P.B."/>
            <person name="Korpole S."/>
        </authorList>
    </citation>
    <scope>NUCLEOTIDE SEQUENCE [LARGE SCALE GENOMIC DNA]</scope>
    <source>
        <strain evidence="2 3">UC</strain>
    </source>
</reference>
<keyword evidence="3" id="KW-1185">Reference proteome</keyword>
<evidence type="ECO:0000313" key="2">
    <source>
        <dbReference type="EMBL" id="MDR0184326.1"/>
    </source>
</evidence>